<dbReference type="EMBL" id="CM001376">
    <property type="protein sequence ID" value="EHM13843.1"/>
    <property type="molecule type" value="Genomic_DNA"/>
</dbReference>
<accession>H0UJ16</accession>
<dbReference type="InterPro" id="IPR008136">
    <property type="entry name" value="CinA_C"/>
</dbReference>
<organism evidence="2 3">
    <name type="scientific">Jonquetella anthropi DSM 22815</name>
    <dbReference type="NCBI Taxonomy" id="885272"/>
    <lineage>
        <taxon>Bacteria</taxon>
        <taxon>Thermotogati</taxon>
        <taxon>Synergistota</taxon>
        <taxon>Synergistia</taxon>
        <taxon>Synergistales</taxon>
        <taxon>Dethiosulfovibrionaceae</taxon>
        <taxon>Jonquetella</taxon>
    </lineage>
</organism>
<dbReference type="STRING" id="885272.JonanDRAFT_1481"/>
<protein>
    <submittedName>
        <fullName evidence="2">Uncharacterized protein (Competence-and mitomycin-induced)</fullName>
    </submittedName>
</protein>
<dbReference type="InterPro" id="IPR036653">
    <property type="entry name" value="CinA-like_C"/>
</dbReference>
<sequence>MVSLETLNEKARALQELAVRQGLTAAAAESCTGGLIGAVITSVPGSSNWYVGGVISYSNDVKVNVLGVAQSILDESGAVSAPCAASMAQGVRRLTGSDIAVSVTGIAGPDGGNAEKPVGTVWFGLQPAVGDPITLCRHFQGDRTSVRLQTVEFAFQLLRRALLGQELNGE</sequence>
<dbReference type="SUPFAM" id="SSF142433">
    <property type="entry name" value="CinA-like"/>
    <property type="match status" value="1"/>
</dbReference>
<reference evidence="2 3" key="1">
    <citation type="submission" date="2011-11" db="EMBL/GenBank/DDBJ databases">
        <title>The Noncontiguous Finished genome of Jonquetella anthropi DSM 22815.</title>
        <authorList>
            <consortium name="US DOE Joint Genome Institute (JGI-PGF)"/>
            <person name="Lucas S."/>
            <person name="Copeland A."/>
            <person name="Lapidus A."/>
            <person name="Glavina del Rio T."/>
            <person name="Dalin E."/>
            <person name="Tice H."/>
            <person name="Bruce D."/>
            <person name="Goodwin L."/>
            <person name="Pitluck S."/>
            <person name="Peters L."/>
            <person name="Mikhailova N."/>
            <person name="Held B."/>
            <person name="Kyrpides N."/>
            <person name="Mavromatis K."/>
            <person name="Ivanova N."/>
            <person name="Markowitz V."/>
            <person name="Cheng J.-F."/>
            <person name="Hugenholtz P."/>
            <person name="Woyke T."/>
            <person name="Wu D."/>
            <person name="Gronow S."/>
            <person name="Wellnitz S."/>
            <person name="Brambilla E."/>
            <person name="Klenk H.-P."/>
            <person name="Eisen J.A."/>
        </authorList>
    </citation>
    <scope>NUCLEOTIDE SEQUENCE [LARGE SCALE GENOMIC DNA]</scope>
    <source>
        <strain evidence="2 3">DSM 22815</strain>
    </source>
</reference>
<evidence type="ECO:0000313" key="2">
    <source>
        <dbReference type="EMBL" id="EHM13843.1"/>
    </source>
</evidence>
<evidence type="ECO:0000313" key="3">
    <source>
        <dbReference type="Proteomes" id="UP000003806"/>
    </source>
</evidence>
<dbReference type="eggNOG" id="COG1546">
    <property type="taxonomic scope" value="Bacteria"/>
</dbReference>
<dbReference type="Gene3D" id="3.90.950.20">
    <property type="entry name" value="CinA-like"/>
    <property type="match status" value="1"/>
</dbReference>
<dbReference type="AlphaFoldDB" id="H0UJ16"/>
<keyword evidence="3" id="KW-1185">Reference proteome</keyword>
<dbReference type="OrthoDB" id="9801454at2"/>
<dbReference type="RefSeq" id="WP_008519634.1">
    <property type="nucleotide sequence ID" value="NZ_CM001376.1"/>
</dbReference>
<proteinExistence type="predicted"/>
<dbReference type="NCBIfam" id="TIGR00199">
    <property type="entry name" value="PncC_domain"/>
    <property type="match status" value="1"/>
</dbReference>
<feature type="domain" description="CinA C-terminal" evidence="1">
    <location>
        <begin position="11"/>
        <end position="161"/>
    </location>
</feature>
<dbReference type="Proteomes" id="UP000003806">
    <property type="component" value="Chromosome"/>
</dbReference>
<dbReference type="Pfam" id="PF02464">
    <property type="entry name" value="CinA"/>
    <property type="match status" value="1"/>
</dbReference>
<evidence type="ECO:0000259" key="1">
    <source>
        <dbReference type="Pfam" id="PF02464"/>
    </source>
</evidence>
<name>H0UJ16_9BACT</name>
<gene>
    <name evidence="2" type="ORF">JonanDRAFT_1481</name>
</gene>
<dbReference type="HOGENOM" id="CLU_030805_1_0_0"/>